<feature type="transmembrane region" description="Helical" evidence="1">
    <location>
        <begin position="97"/>
        <end position="116"/>
    </location>
</feature>
<evidence type="ECO:0000256" key="1">
    <source>
        <dbReference type="SAM" id="Phobius"/>
    </source>
</evidence>
<keyword evidence="1" id="KW-1133">Transmembrane helix</keyword>
<dbReference type="PANTHER" id="PTHR45703:SF8">
    <property type="entry name" value="DYNEINS HEAVY CHAIN"/>
    <property type="match status" value="1"/>
</dbReference>
<dbReference type="GO" id="GO:0051959">
    <property type="term" value="F:dynein light intermediate chain binding"/>
    <property type="evidence" value="ECO:0007669"/>
    <property type="project" value="InterPro"/>
</dbReference>
<protein>
    <recommendedName>
        <fullName evidence="4">Dynein heavy chain tail domain-containing protein</fullName>
    </recommendedName>
</protein>
<feature type="transmembrane region" description="Helical" evidence="1">
    <location>
        <begin position="71"/>
        <end position="91"/>
    </location>
</feature>
<dbReference type="GO" id="GO:0045505">
    <property type="term" value="F:dynein intermediate chain binding"/>
    <property type="evidence" value="ECO:0007669"/>
    <property type="project" value="InterPro"/>
</dbReference>
<feature type="transmembrane region" description="Helical" evidence="1">
    <location>
        <begin position="12"/>
        <end position="32"/>
    </location>
</feature>
<dbReference type="InterPro" id="IPR026983">
    <property type="entry name" value="DHC"/>
</dbReference>
<name>A0A2C9LHC0_BIOGL</name>
<dbReference type="GO" id="GO:0030286">
    <property type="term" value="C:dynein complex"/>
    <property type="evidence" value="ECO:0007669"/>
    <property type="project" value="InterPro"/>
</dbReference>
<sequence length="367" mass="43071">MLTSCLLSFNMLTWCLLPFNMLTWCLLFFNMLTWCLLFFNMLTWCLLSFTMLTWCLLPFNMLIWCLLSFNMLNWCLLSFNMLTWCLLPFNMLTWCLLPFNMLIWCLLSFTMLIWCVNNRELFDTEKTSNDWQNYVDYLDAMVVDGFVQVVACSLKYLLENASADKTSGPLFEILLELHAPKMTFIPDVEPGAQGGFWDLIESLISDIYTQASLIPRLKSGDLQPYETCIESNPELTDIKENVLDAVDKTIQEVTQYRDGLNSYSSLWVEDRQEYMNLFLKYNHKPTPEELSMAGDEGIPENPPTLAQFKDMIEYYEKLYLEIEQMQAVLVFSKWLRVDARSFKQGLLNVVKRWSHMFKQHLIDKVTG</sequence>
<organism evidence="2 3">
    <name type="scientific">Biomphalaria glabrata</name>
    <name type="common">Bloodfluke planorb</name>
    <name type="synonym">Freshwater snail</name>
    <dbReference type="NCBI Taxonomy" id="6526"/>
    <lineage>
        <taxon>Eukaryota</taxon>
        <taxon>Metazoa</taxon>
        <taxon>Spiralia</taxon>
        <taxon>Lophotrochozoa</taxon>
        <taxon>Mollusca</taxon>
        <taxon>Gastropoda</taxon>
        <taxon>Heterobranchia</taxon>
        <taxon>Euthyneura</taxon>
        <taxon>Panpulmonata</taxon>
        <taxon>Hygrophila</taxon>
        <taxon>Lymnaeoidea</taxon>
        <taxon>Planorbidae</taxon>
        <taxon>Biomphalaria</taxon>
    </lineage>
</organism>
<dbReference type="EnsemblMetazoa" id="BGLB031204-RA">
    <property type="protein sequence ID" value="BGLB031204-PA"/>
    <property type="gene ID" value="BGLB031204"/>
</dbReference>
<dbReference type="VEuPathDB" id="VectorBase:BGLAX_041752"/>
<dbReference type="STRING" id="6526.A0A2C9LHC0"/>
<accession>A0A2C9LHC0</accession>
<evidence type="ECO:0000313" key="3">
    <source>
        <dbReference type="Proteomes" id="UP000076420"/>
    </source>
</evidence>
<proteinExistence type="predicted"/>
<keyword evidence="1" id="KW-0472">Membrane</keyword>
<dbReference type="AlphaFoldDB" id="A0A2C9LHC0"/>
<dbReference type="GO" id="GO:0007018">
    <property type="term" value="P:microtubule-based movement"/>
    <property type="evidence" value="ECO:0007669"/>
    <property type="project" value="InterPro"/>
</dbReference>
<dbReference type="Proteomes" id="UP000076420">
    <property type="component" value="Unassembled WGS sequence"/>
</dbReference>
<reference evidence="2" key="1">
    <citation type="submission" date="2020-05" db="UniProtKB">
        <authorList>
            <consortium name="EnsemblMetazoa"/>
        </authorList>
    </citation>
    <scope>IDENTIFICATION</scope>
    <source>
        <strain evidence="2">BB02</strain>
    </source>
</reference>
<evidence type="ECO:0000313" key="2">
    <source>
        <dbReference type="EnsemblMetazoa" id="BGLB031204-PA"/>
    </source>
</evidence>
<dbReference type="VEuPathDB" id="VectorBase:BGLB031204"/>
<evidence type="ECO:0008006" key="4">
    <source>
        <dbReference type="Google" id="ProtNLM"/>
    </source>
</evidence>
<keyword evidence="1" id="KW-0812">Transmembrane</keyword>
<dbReference type="PANTHER" id="PTHR45703">
    <property type="entry name" value="DYNEIN HEAVY CHAIN"/>
    <property type="match status" value="1"/>
</dbReference>